<keyword evidence="3" id="KW-1185">Reference proteome</keyword>
<evidence type="ECO:0000313" key="2">
    <source>
        <dbReference type="EMBL" id="MBC4017768.1"/>
    </source>
</evidence>
<comment type="caution">
    <text evidence="2">The sequence shown here is derived from an EMBL/GenBank/DDBJ whole genome shotgun (WGS) entry which is preliminary data.</text>
</comment>
<feature type="compositionally biased region" description="Low complexity" evidence="1">
    <location>
        <begin position="45"/>
        <end position="54"/>
    </location>
</feature>
<protein>
    <submittedName>
        <fullName evidence="2">Uncharacterized protein</fullName>
    </submittedName>
</protein>
<organism evidence="2 3">
    <name type="scientific">Siccirubricoccus deserti</name>
    <dbReference type="NCBI Taxonomy" id="2013562"/>
    <lineage>
        <taxon>Bacteria</taxon>
        <taxon>Pseudomonadati</taxon>
        <taxon>Pseudomonadota</taxon>
        <taxon>Alphaproteobacteria</taxon>
        <taxon>Acetobacterales</taxon>
        <taxon>Roseomonadaceae</taxon>
        <taxon>Siccirubricoccus</taxon>
    </lineage>
</organism>
<gene>
    <name evidence="2" type="ORF">H7965_20910</name>
</gene>
<evidence type="ECO:0000256" key="1">
    <source>
        <dbReference type="SAM" id="MobiDB-lite"/>
    </source>
</evidence>
<dbReference type="EMBL" id="JACOMF010000034">
    <property type="protein sequence ID" value="MBC4017768.1"/>
    <property type="molecule type" value="Genomic_DNA"/>
</dbReference>
<dbReference type="AlphaFoldDB" id="A0A9X0R2S3"/>
<evidence type="ECO:0000313" key="3">
    <source>
        <dbReference type="Proteomes" id="UP000600101"/>
    </source>
</evidence>
<accession>A0A9X0R2S3</accession>
<dbReference type="RefSeq" id="WP_186772523.1">
    <property type="nucleotide sequence ID" value="NZ_JACOMF010000034.1"/>
</dbReference>
<proteinExistence type="predicted"/>
<dbReference type="Proteomes" id="UP000600101">
    <property type="component" value="Unassembled WGS sequence"/>
</dbReference>
<feature type="region of interest" description="Disordered" evidence="1">
    <location>
        <begin position="1"/>
        <end position="68"/>
    </location>
</feature>
<name>A0A9X0R2S3_9PROT</name>
<sequence>MAHNQGQNQQGQQKRGQQPSPGQPMGGRRDDEAGHQGGGTDVHHQQSGTQGQSQMERDKAGKNKGGPA</sequence>
<feature type="compositionally biased region" description="Low complexity" evidence="1">
    <location>
        <begin position="1"/>
        <end position="20"/>
    </location>
</feature>
<reference evidence="2" key="1">
    <citation type="submission" date="2020-08" db="EMBL/GenBank/DDBJ databases">
        <authorList>
            <person name="Hu Y."/>
            <person name="Nguyen S.V."/>
            <person name="Li F."/>
            <person name="Fanning S."/>
        </authorList>
    </citation>
    <scope>NUCLEOTIDE SEQUENCE</scope>
    <source>
        <strain evidence="2">SYSU D8009</strain>
    </source>
</reference>